<evidence type="ECO:0000313" key="2">
    <source>
        <dbReference type="Proteomes" id="UP000821845"/>
    </source>
</evidence>
<name>A0ACB7SDC7_HYAAI</name>
<comment type="caution">
    <text evidence="1">The sequence shown here is derived from an EMBL/GenBank/DDBJ whole genome shotgun (WGS) entry which is preliminary data.</text>
</comment>
<keyword evidence="2" id="KW-1185">Reference proteome</keyword>
<proteinExistence type="predicted"/>
<dbReference type="Proteomes" id="UP000821845">
    <property type="component" value="Chromosome 4"/>
</dbReference>
<protein>
    <submittedName>
        <fullName evidence="1">Uncharacterized protein</fullName>
    </submittedName>
</protein>
<reference evidence="1" key="1">
    <citation type="submission" date="2020-05" db="EMBL/GenBank/DDBJ databases">
        <title>Large-scale comparative analyses of tick genomes elucidate their genetic diversity and vector capacities.</title>
        <authorList>
            <person name="Jia N."/>
            <person name="Wang J."/>
            <person name="Shi W."/>
            <person name="Du L."/>
            <person name="Sun Y."/>
            <person name="Zhan W."/>
            <person name="Jiang J."/>
            <person name="Wang Q."/>
            <person name="Zhang B."/>
            <person name="Ji P."/>
            <person name="Sakyi L.B."/>
            <person name="Cui X."/>
            <person name="Yuan T."/>
            <person name="Jiang B."/>
            <person name="Yang W."/>
            <person name="Lam T.T.-Y."/>
            <person name="Chang Q."/>
            <person name="Ding S."/>
            <person name="Wang X."/>
            <person name="Zhu J."/>
            <person name="Ruan X."/>
            <person name="Zhao L."/>
            <person name="Wei J."/>
            <person name="Que T."/>
            <person name="Du C."/>
            <person name="Cheng J."/>
            <person name="Dai P."/>
            <person name="Han X."/>
            <person name="Huang E."/>
            <person name="Gao Y."/>
            <person name="Liu J."/>
            <person name="Shao H."/>
            <person name="Ye R."/>
            <person name="Li L."/>
            <person name="Wei W."/>
            <person name="Wang X."/>
            <person name="Wang C."/>
            <person name="Yang T."/>
            <person name="Huo Q."/>
            <person name="Li W."/>
            <person name="Guo W."/>
            <person name="Chen H."/>
            <person name="Zhou L."/>
            <person name="Ni X."/>
            <person name="Tian J."/>
            <person name="Zhou Y."/>
            <person name="Sheng Y."/>
            <person name="Liu T."/>
            <person name="Pan Y."/>
            <person name="Xia L."/>
            <person name="Li J."/>
            <person name="Zhao F."/>
            <person name="Cao W."/>
        </authorList>
    </citation>
    <scope>NUCLEOTIDE SEQUENCE</scope>
    <source>
        <strain evidence="1">Hyas-2018</strain>
    </source>
</reference>
<evidence type="ECO:0000313" key="1">
    <source>
        <dbReference type="EMBL" id="KAH6931941.1"/>
    </source>
</evidence>
<gene>
    <name evidence="1" type="ORF">HPB50_001787</name>
</gene>
<dbReference type="EMBL" id="CM023484">
    <property type="protein sequence ID" value="KAH6931941.1"/>
    <property type="molecule type" value="Genomic_DNA"/>
</dbReference>
<accession>A0ACB7SDC7</accession>
<sequence length="115" mass="12413">MAAHLANGRVNVALLREAARRELIELLDKCNGSKAIVWDGSLAGPFSLIAEFGLLRCASRGQRGVTRAAMSSRTPDSVPLPVQSDILTHGRGPLLLSSEGSEDWTLCQLPLKRYS</sequence>
<organism evidence="1 2">
    <name type="scientific">Hyalomma asiaticum</name>
    <name type="common">Tick</name>
    <dbReference type="NCBI Taxonomy" id="266040"/>
    <lineage>
        <taxon>Eukaryota</taxon>
        <taxon>Metazoa</taxon>
        <taxon>Ecdysozoa</taxon>
        <taxon>Arthropoda</taxon>
        <taxon>Chelicerata</taxon>
        <taxon>Arachnida</taxon>
        <taxon>Acari</taxon>
        <taxon>Parasitiformes</taxon>
        <taxon>Ixodida</taxon>
        <taxon>Ixodoidea</taxon>
        <taxon>Ixodidae</taxon>
        <taxon>Hyalomminae</taxon>
        <taxon>Hyalomma</taxon>
    </lineage>
</organism>